<feature type="domain" description="AB hydrolase-1" evidence="1">
    <location>
        <begin position="23"/>
        <end position="255"/>
    </location>
</feature>
<dbReference type="PRINTS" id="PR00412">
    <property type="entry name" value="EPOXHYDRLASE"/>
</dbReference>
<sequence length="278" mass="31615">MEETVLVDGINVYYEVEGKGEDLLLIHGMGMSGEIWKETIKAASRFFRVIALDLPGFGSSDKPDAKYGIPYYVEYIKKFMDALEIEEAYVAGVSFGGYVAASFASKYPENVIKLVLTSPMGLTPMPAGVKGVPFSDGVLNVTYWLLSKNKNLFKSFGQDSFYDKSFITDKMIDEQWSMMKDPRYRKALQKNARYLSRLHPEYVDTLKAIVSPTLIIWGKEDRIMPVSDAQRYRGYIQGSRLVMLDRCGHMAPIEKKEDYNKALLTFLGEVDIYYQEEA</sequence>
<dbReference type="InterPro" id="IPR000073">
    <property type="entry name" value="AB_hydrolase_1"/>
</dbReference>
<evidence type="ECO:0000259" key="1">
    <source>
        <dbReference type="Pfam" id="PF00561"/>
    </source>
</evidence>
<proteinExistence type="predicted"/>
<comment type="caution">
    <text evidence="2">The sequence shown here is derived from an EMBL/GenBank/DDBJ whole genome shotgun (WGS) entry which is preliminary data.</text>
</comment>
<dbReference type="EMBL" id="PGCK01000010">
    <property type="protein sequence ID" value="MCD1295648.1"/>
    <property type="molecule type" value="Genomic_DNA"/>
</dbReference>
<evidence type="ECO:0000313" key="2">
    <source>
        <dbReference type="EMBL" id="MCD1295648.1"/>
    </source>
</evidence>
<reference evidence="2 3" key="1">
    <citation type="submission" date="2017-11" db="EMBL/GenBank/DDBJ databases">
        <title>Isolation and Characterization of Family Methanocellaceae Species from Potential Methane Hydrate Area Offshore Southwestern Taiwan.</title>
        <authorList>
            <person name="Zhang W.-L."/>
            <person name="Chen W.-C."/>
            <person name="Lai M.-C."/>
            <person name="Chen S.-C."/>
        </authorList>
    </citation>
    <scope>NUCLEOTIDE SEQUENCE [LARGE SCALE GENOMIC DNA]</scope>
    <source>
        <strain evidence="2 3">CWC-04</strain>
    </source>
</reference>
<dbReference type="Proteomes" id="UP001320159">
    <property type="component" value="Unassembled WGS sequence"/>
</dbReference>
<dbReference type="InterPro" id="IPR000639">
    <property type="entry name" value="Epox_hydrolase-like"/>
</dbReference>
<dbReference type="AlphaFoldDB" id="A0AAP2W6S7"/>
<accession>A0AAP2W6S7</accession>
<name>A0AAP2W6S7_9EURY</name>
<dbReference type="Pfam" id="PF00561">
    <property type="entry name" value="Abhydrolase_1"/>
    <property type="match status" value="1"/>
</dbReference>
<dbReference type="PRINTS" id="PR00111">
    <property type="entry name" value="ABHYDROLASE"/>
</dbReference>
<dbReference type="SUPFAM" id="SSF53474">
    <property type="entry name" value="alpha/beta-Hydrolases"/>
    <property type="match status" value="1"/>
</dbReference>
<evidence type="ECO:0000313" key="3">
    <source>
        <dbReference type="Proteomes" id="UP001320159"/>
    </source>
</evidence>
<dbReference type="Gene3D" id="3.40.50.1820">
    <property type="entry name" value="alpha/beta hydrolase"/>
    <property type="match status" value="1"/>
</dbReference>
<dbReference type="InterPro" id="IPR029058">
    <property type="entry name" value="AB_hydrolase_fold"/>
</dbReference>
<keyword evidence="3" id="KW-1185">Reference proteome</keyword>
<dbReference type="PANTHER" id="PTHR46438">
    <property type="entry name" value="ALPHA/BETA-HYDROLASES SUPERFAMILY PROTEIN"/>
    <property type="match status" value="1"/>
</dbReference>
<dbReference type="GO" id="GO:0003824">
    <property type="term" value="F:catalytic activity"/>
    <property type="evidence" value="ECO:0007669"/>
    <property type="project" value="InterPro"/>
</dbReference>
<gene>
    <name evidence="2" type="ORF">CUJ83_11630</name>
</gene>
<protein>
    <recommendedName>
        <fullName evidence="1">AB hydrolase-1 domain-containing protein</fullName>
    </recommendedName>
</protein>
<organism evidence="2 3">
    <name type="scientific">Methanooceanicella nereidis</name>
    <dbReference type="NCBI Taxonomy" id="2052831"/>
    <lineage>
        <taxon>Archaea</taxon>
        <taxon>Methanobacteriati</taxon>
        <taxon>Methanobacteriota</taxon>
        <taxon>Stenosarchaea group</taxon>
        <taxon>Methanomicrobia</taxon>
        <taxon>Methanocellales</taxon>
        <taxon>Methanocellaceae</taxon>
        <taxon>Methanooceanicella</taxon>
    </lineage>
</organism>
<dbReference type="PANTHER" id="PTHR46438:SF11">
    <property type="entry name" value="LIPASE-RELATED"/>
    <property type="match status" value="1"/>
</dbReference>
<dbReference type="RefSeq" id="WP_230742504.1">
    <property type="nucleotide sequence ID" value="NZ_PGCK01000010.1"/>
</dbReference>